<dbReference type="Proteomes" id="UP000499080">
    <property type="component" value="Unassembled WGS sequence"/>
</dbReference>
<feature type="compositionally biased region" description="Polar residues" evidence="2">
    <location>
        <begin position="108"/>
        <end position="125"/>
    </location>
</feature>
<evidence type="ECO:0000313" key="4">
    <source>
        <dbReference type="Proteomes" id="UP000499080"/>
    </source>
</evidence>
<keyword evidence="4" id="KW-1185">Reference proteome</keyword>
<dbReference type="AlphaFoldDB" id="A0A4Y2BDL2"/>
<comment type="caution">
    <text evidence="3">The sequence shown here is derived from an EMBL/GenBank/DDBJ whole genome shotgun (WGS) entry which is preliminary data.</text>
</comment>
<evidence type="ECO:0000313" key="3">
    <source>
        <dbReference type="EMBL" id="GBL90392.1"/>
    </source>
</evidence>
<feature type="region of interest" description="Disordered" evidence="2">
    <location>
        <begin position="101"/>
        <end position="131"/>
    </location>
</feature>
<sequence>KKVDVKKRNNTFKAASLKTGGGRNEEKTLTPLEERILRLIGLDAADGLGMPDSELVPEVNGFHDSRLELCTDQANTLEFERTYFVECLLPDTADCVSNIEEMDESASVPRSGTPQRNTPQATSQTKDARAQSFKKRVRSKPLFMNNENAQKLEGQTEVAKALKRCAEAMERQNELKERALEIENRKADAFFGILHLLENKLL</sequence>
<evidence type="ECO:0000256" key="2">
    <source>
        <dbReference type="SAM" id="MobiDB-lite"/>
    </source>
</evidence>
<proteinExistence type="predicted"/>
<feature type="non-terminal residue" evidence="3">
    <location>
        <position position="1"/>
    </location>
</feature>
<dbReference type="OrthoDB" id="8053018at2759"/>
<name>A0A4Y2BDL2_ARAVE</name>
<keyword evidence="1" id="KW-0175">Coiled coil</keyword>
<feature type="coiled-coil region" evidence="1">
    <location>
        <begin position="158"/>
        <end position="186"/>
    </location>
</feature>
<dbReference type="EMBL" id="BGPR01083217">
    <property type="protein sequence ID" value="GBL90392.1"/>
    <property type="molecule type" value="Genomic_DNA"/>
</dbReference>
<accession>A0A4Y2BDL2</accession>
<evidence type="ECO:0000256" key="1">
    <source>
        <dbReference type="SAM" id="Coils"/>
    </source>
</evidence>
<reference evidence="3 4" key="1">
    <citation type="journal article" date="2019" name="Sci. Rep.">
        <title>Orb-weaving spider Araneus ventricosus genome elucidates the spidroin gene catalogue.</title>
        <authorList>
            <person name="Kono N."/>
            <person name="Nakamura H."/>
            <person name="Ohtoshi R."/>
            <person name="Moran D.A.P."/>
            <person name="Shinohara A."/>
            <person name="Yoshida Y."/>
            <person name="Fujiwara M."/>
            <person name="Mori M."/>
            <person name="Tomita M."/>
            <person name="Arakawa K."/>
        </authorList>
    </citation>
    <scope>NUCLEOTIDE SEQUENCE [LARGE SCALE GENOMIC DNA]</scope>
</reference>
<organism evidence="3 4">
    <name type="scientific">Araneus ventricosus</name>
    <name type="common">Orbweaver spider</name>
    <name type="synonym">Epeira ventricosa</name>
    <dbReference type="NCBI Taxonomy" id="182803"/>
    <lineage>
        <taxon>Eukaryota</taxon>
        <taxon>Metazoa</taxon>
        <taxon>Ecdysozoa</taxon>
        <taxon>Arthropoda</taxon>
        <taxon>Chelicerata</taxon>
        <taxon>Arachnida</taxon>
        <taxon>Araneae</taxon>
        <taxon>Araneomorphae</taxon>
        <taxon>Entelegynae</taxon>
        <taxon>Araneoidea</taxon>
        <taxon>Araneidae</taxon>
        <taxon>Araneus</taxon>
    </lineage>
</organism>
<protein>
    <submittedName>
        <fullName evidence="3">Uncharacterized protein</fullName>
    </submittedName>
</protein>
<gene>
    <name evidence="3" type="ORF">AVEN_124184_1</name>
</gene>